<dbReference type="Proteomes" id="UP000541444">
    <property type="component" value="Unassembled WGS sequence"/>
</dbReference>
<feature type="compositionally biased region" description="Basic residues" evidence="2">
    <location>
        <begin position="131"/>
        <end position="147"/>
    </location>
</feature>
<reference evidence="4 5" key="1">
    <citation type="journal article" date="2020" name="IScience">
        <title>Genome Sequencing of the Endangered Kingdonia uniflora (Circaeasteraceae, Ranunculales) Reveals Potential Mechanisms of Evolutionary Specialization.</title>
        <authorList>
            <person name="Sun Y."/>
            <person name="Deng T."/>
            <person name="Zhang A."/>
            <person name="Moore M.J."/>
            <person name="Landis J.B."/>
            <person name="Lin N."/>
            <person name="Zhang H."/>
            <person name="Zhang X."/>
            <person name="Huang J."/>
            <person name="Zhang X."/>
            <person name="Sun H."/>
            <person name="Wang H."/>
        </authorList>
    </citation>
    <scope>NUCLEOTIDE SEQUENCE [LARGE SCALE GENOMIC DNA]</scope>
    <source>
        <strain evidence="4">TB1705</strain>
        <tissue evidence="4">Leaf</tissue>
    </source>
</reference>
<feature type="coiled-coil region" evidence="1">
    <location>
        <begin position="11"/>
        <end position="106"/>
    </location>
</feature>
<evidence type="ECO:0000313" key="5">
    <source>
        <dbReference type="Proteomes" id="UP000541444"/>
    </source>
</evidence>
<evidence type="ECO:0000313" key="4">
    <source>
        <dbReference type="EMBL" id="KAF6160189.1"/>
    </source>
</evidence>
<evidence type="ECO:0000256" key="2">
    <source>
        <dbReference type="SAM" id="MobiDB-lite"/>
    </source>
</evidence>
<comment type="caution">
    <text evidence="4">The sequence shown here is derived from an EMBL/GenBank/DDBJ whole genome shotgun (WGS) entry which is preliminary data.</text>
</comment>
<sequence length="397" mass="46012">MQMETLYSKLYDKYTKLKTRKETEMDELNREQELKFMNFVTASEELIEHLRNEDDRLKTQIEELTEEVTTVRSAREAQYAEYQKLLKEETEKTKELSLEVERLQSMQRLGFCCSNKDRNNDNRQTDSPRSTRLRSRNLLKGSSRKKQRLMDSTSQTDQARVISPDSDQEMLSVVRESEKTDLLNTQQENYCMRKTSNSAARCMFRNFAECLVGMKIFPVNENTGFCFSALHQSSGYSFSLRWYCKEGEEQQAEILYNILSLGTFERVAPEWMKEDIMFSTNMCPVFFKRLSQVIDLVHPDALALPLLPLSLSVCEYSISPLFFYGIEEFDAFLLRPVSVLVNCSSTGYFRSTMGVRQGDPLSPILFIVVAEALSRVFLELFFACFKAVSGLSINQEK</sequence>
<dbReference type="EMBL" id="JACGCM010001166">
    <property type="protein sequence ID" value="KAF6160189.1"/>
    <property type="molecule type" value="Genomic_DNA"/>
</dbReference>
<organism evidence="4 5">
    <name type="scientific">Kingdonia uniflora</name>
    <dbReference type="NCBI Taxonomy" id="39325"/>
    <lineage>
        <taxon>Eukaryota</taxon>
        <taxon>Viridiplantae</taxon>
        <taxon>Streptophyta</taxon>
        <taxon>Embryophyta</taxon>
        <taxon>Tracheophyta</taxon>
        <taxon>Spermatophyta</taxon>
        <taxon>Magnoliopsida</taxon>
        <taxon>Ranunculales</taxon>
        <taxon>Circaeasteraceae</taxon>
        <taxon>Kingdonia</taxon>
    </lineage>
</organism>
<dbReference type="AlphaFoldDB" id="A0A7J7MZ03"/>
<feature type="compositionally biased region" description="Basic and acidic residues" evidence="2">
    <location>
        <begin position="115"/>
        <end position="126"/>
    </location>
</feature>
<feature type="region of interest" description="Disordered" evidence="2">
    <location>
        <begin position="114"/>
        <end position="163"/>
    </location>
</feature>
<keyword evidence="5" id="KW-1185">Reference proteome</keyword>
<dbReference type="PANTHER" id="PTHR35489:SF2">
    <property type="entry name" value="TITAN9"/>
    <property type="match status" value="1"/>
</dbReference>
<feature type="domain" description="DUF7806" evidence="3">
    <location>
        <begin position="200"/>
        <end position="294"/>
    </location>
</feature>
<evidence type="ECO:0000256" key="1">
    <source>
        <dbReference type="SAM" id="Coils"/>
    </source>
</evidence>
<dbReference type="OrthoDB" id="759501at2759"/>
<proteinExistence type="predicted"/>
<dbReference type="GO" id="GO:0003006">
    <property type="term" value="P:developmental process involved in reproduction"/>
    <property type="evidence" value="ECO:0007669"/>
    <property type="project" value="TreeGrafter"/>
</dbReference>
<dbReference type="InterPro" id="IPR056708">
    <property type="entry name" value="DUF7806"/>
</dbReference>
<protein>
    <recommendedName>
        <fullName evidence="3">DUF7806 domain-containing protein</fullName>
    </recommendedName>
</protein>
<keyword evidence="1" id="KW-0175">Coiled coil</keyword>
<gene>
    <name evidence="4" type="ORF">GIB67_016625</name>
</gene>
<dbReference type="Pfam" id="PF25091">
    <property type="entry name" value="DUF7806"/>
    <property type="match status" value="1"/>
</dbReference>
<name>A0A7J7MZ03_9MAGN</name>
<dbReference type="PANTHER" id="PTHR35489">
    <property type="entry name" value="TITAN9"/>
    <property type="match status" value="1"/>
</dbReference>
<evidence type="ECO:0000259" key="3">
    <source>
        <dbReference type="Pfam" id="PF25091"/>
    </source>
</evidence>
<accession>A0A7J7MZ03</accession>